<evidence type="ECO:0008006" key="3">
    <source>
        <dbReference type="Google" id="ProtNLM"/>
    </source>
</evidence>
<protein>
    <recommendedName>
        <fullName evidence="3">MYND-type zinc finger protein samB</fullName>
    </recommendedName>
</protein>
<dbReference type="STRING" id="857342.A0A2T3BBT9"/>
<evidence type="ECO:0000313" key="2">
    <source>
        <dbReference type="Proteomes" id="UP000241818"/>
    </source>
</evidence>
<dbReference type="AlphaFoldDB" id="A0A2T3BBT9"/>
<dbReference type="InParanoid" id="A0A2T3BBT9"/>
<dbReference type="EMBL" id="KZ679007">
    <property type="protein sequence ID" value="PSS25797.1"/>
    <property type="molecule type" value="Genomic_DNA"/>
</dbReference>
<accession>A0A2T3BBT9</accession>
<reference evidence="1 2" key="1">
    <citation type="journal article" date="2018" name="New Phytol.">
        <title>Comparative genomics and transcriptomics depict ericoid mycorrhizal fungi as versatile saprotrophs and plant mutualists.</title>
        <authorList>
            <person name="Martino E."/>
            <person name="Morin E."/>
            <person name="Grelet G.A."/>
            <person name="Kuo A."/>
            <person name="Kohler A."/>
            <person name="Daghino S."/>
            <person name="Barry K.W."/>
            <person name="Cichocki N."/>
            <person name="Clum A."/>
            <person name="Dockter R.B."/>
            <person name="Hainaut M."/>
            <person name="Kuo R.C."/>
            <person name="LaButti K."/>
            <person name="Lindahl B.D."/>
            <person name="Lindquist E.A."/>
            <person name="Lipzen A."/>
            <person name="Khouja H.R."/>
            <person name="Magnuson J."/>
            <person name="Murat C."/>
            <person name="Ohm R.A."/>
            <person name="Singer S.W."/>
            <person name="Spatafora J.W."/>
            <person name="Wang M."/>
            <person name="Veneault-Fourrey C."/>
            <person name="Henrissat B."/>
            <person name="Grigoriev I.V."/>
            <person name="Martin F.M."/>
            <person name="Perotto S."/>
        </authorList>
    </citation>
    <scope>NUCLEOTIDE SEQUENCE [LARGE SCALE GENOMIC DNA]</scope>
    <source>
        <strain evidence="1 2">ATCC 22711</strain>
    </source>
</reference>
<dbReference type="OrthoDB" id="432970at2759"/>
<proteinExistence type="predicted"/>
<dbReference type="RefSeq" id="XP_024724396.1">
    <property type="nucleotide sequence ID" value="XM_024867343.1"/>
</dbReference>
<evidence type="ECO:0000313" key="1">
    <source>
        <dbReference type="EMBL" id="PSS25797.1"/>
    </source>
</evidence>
<sequence length="332" mass="37305">MSTASTHQCVICQQPTATACALCIDTPPYLTPQSPIYICSSATCSTAHGALCTTLQKRRALYRAGATLQAIFYDFRAQLFEIPVLRTERRGDKLLVWIKAFEPLQIDHDLIRGVPEGVVRDGEDRLALLSFARSLDAVAFMHELVKYFLKDLTTDILEVCYLPPRTLPLQILLFGPNDQDIGLIPPHHLLKLTLGHETYALDLAGAQYGFPAPIIPWATYLQTRCSSERGAIATGHFLYFGSARDRKVVIRLQDTWEAVLADMHLEAAKQMRDMMIHWEARTGVGISEVLGGSGRVEFEWREGELRGVLRGAVRFWVDWHAERAREALMVDP</sequence>
<dbReference type="GeneID" id="36575424"/>
<dbReference type="Proteomes" id="UP000241818">
    <property type="component" value="Unassembled WGS sequence"/>
</dbReference>
<gene>
    <name evidence="1" type="ORF">M430DRAFT_39833</name>
</gene>
<keyword evidence="2" id="KW-1185">Reference proteome</keyword>
<organism evidence="1 2">
    <name type="scientific">Amorphotheca resinae ATCC 22711</name>
    <dbReference type="NCBI Taxonomy" id="857342"/>
    <lineage>
        <taxon>Eukaryota</taxon>
        <taxon>Fungi</taxon>
        <taxon>Dikarya</taxon>
        <taxon>Ascomycota</taxon>
        <taxon>Pezizomycotina</taxon>
        <taxon>Leotiomycetes</taxon>
        <taxon>Helotiales</taxon>
        <taxon>Amorphothecaceae</taxon>
        <taxon>Amorphotheca</taxon>
    </lineage>
</organism>
<name>A0A2T3BBT9_AMORE</name>